<comment type="caution">
    <text evidence="1">The sequence shown here is derived from an EMBL/GenBank/DDBJ whole genome shotgun (WGS) entry which is preliminary data.</text>
</comment>
<dbReference type="EMBL" id="BARS01017708">
    <property type="protein sequence ID" value="GAF86877.1"/>
    <property type="molecule type" value="Genomic_DNA"/>
</dbReference>
<dbReference type="AlphaFoldDB" id="X0TFE1"/>
<feature type="non-terminal residue" evidence="1">
    <location>
        <position position="1"/>
    </location>
</feature>
<accession>X0TFE1</accession>
<reference evidence="1" key="1">
    <citation type="journal article" date="2014" name="Front. Microbiol.">
        <title>High frequency of phylogenetically diverse reductive dehalogenase-homologous genes in deep subseafloor sedimentary metagenomes.</title>
        <authorList>
            <person name="Kawai M."/>
            <person name="Futagami T."/>
            <person name="Toyoda A."/>
            <person name="Takaki Y."/>
            <person name="Nishi S."/>
            <person name="Hori S."/>
            <person name="Arai W."/>
            <person name="Tsubouchi T."/>
            <person name="Morono Y."/>
            <person name="Uchiyama I."/>
            <person name="Ito T."/>
            <person name="Fujiyama A."/>
            <person name="Inagaki F."/>
            <person name="Takami H."/>
        </authorList>
    </citation>
    <scope>NUCLEOTIDE SEQUENCE</scope>
    <source>
        <strain evidence="1">Expedition CK06-06</strain>
    </source>
</reference>
<evidence type="ECO:0000313" key="1">
    <source>
        <dbReference type="EMBL" id="GAF86877.1"/>
    </source>
</evidence>
<protein>
    <submittedName>
        <fullName evidence="1">Uncharacterized protein</fullName>
    </submittedName>
</protein>
<gene>
    <name evidence="1" type="ORF">S01H1_28923</name>
</gene>
<proteinExistence type="predicted"/>
<name>X0TFE1_9ZZZZ</name>
<organism evidence="1">
    <name type="scientific">marine sediment metagenome</name>
    <dbReference type="NCBI Taxonomy" id="412755"/>
    <lineage>
        <taxon>unclassified sequences</taxon>
        <taxon>metagenomes</taxon>
        <taxon>ecological metagenomes</taxon>
    </lineage>
</organism>
<sequence length="165" mass="19316">VYLLFFETCKEKVLILDKIPPGNIISWIGFDEEGKLLVTGHGADLVIGGWRKLTFKNGLSIGIEEKQYFVPKIIIECKQYVSLDMFRDLVTESEMFKRIHPYSLFIIVCEVIEMTNEFKKMKKVWEAYIDGFFALRPGNRRNPGKLILQNINRFEKTINDYIENL</sequence>